<dbReference type="GO" id="GO:0005886">
    <property type="term" value="C:plasma membrane"/>
    <property type="evidence" value="ECO:0007669"/>
    <property type="project" value="TreeGrafter"/>
</dbReference>
<organism evidence="3 4">
    <name type="scientific">Inquilinus limosus</name>
    <dbReference type="NCBI Taxonomy" id="171674"/>
    <lineage>
        <taxon>Bacteria</taxon>
        <taxon>Pseudomonadati</taxon>
        <taxon>Pseudomonadota</taxon>
        <taxon>Alphaproteobacteria</taxon>
        <taxon>Rhodospirillales</taxon>
        <taxon>Rhodospirillaceae</taxon>
        <taxon>Inquilinus</taxon>
    </lineage>
</organism>
<gene>
    <name evidence="3" type="ORF">JF625_05115</name>
</gene>
<dbReference type="PANTHER" id="PTHR18640:SF5">
    <property type="entry name" value="SODIUM_BILE ACID COTRANSPORTER 7"/>
    <property type="match status" value="1"/>
</dbReference>
<keyword evidence="2" id="KW-0812">Transmembrane</keyword>
<feature type="transmembrane region" description="Helical" evidence="2">
    <location>
        <begin position="102"/>
        <end position="122"/>
    </location>
</feature>
<feature type="compositionally biased region" description="Basic and acidic residues" evidence="1">
    <location>
        <begin position="329"/>
        <end position="344"/>
    </location>
</feature>
<proteinExistence type="predicted"/>
<feature type="transmembrane region" description="Helical" evidence="2">
    <location>
        <begin position="207"/>
        <end position="226"/>
    </location>
</feature>
<feature type="transmembrane region" description="Helical" evidence="2">
    <location>
        <begin position="232"/>
        <end position="255"/>
    </location>
</feature>
<protein>
    <submittedName>
        <fullName evidence="3">Bile acid:sodium symporter</fullName>
    </submittedName>
</protein>
<dbReference type="AlphaFoldDB" id="A0A952KC63"/>
<accession>A0A952KC63</accession>
<comment type="caution">
    <text evidence="3">The sequence shown here is derived from an EMBL/GenBank/DDBJ whole genome shotgun (WGS) entry which is preliminary data.</text>
</comment>
<dbReference type="EMBL" id="JAEKLZ010000113">
    <property type="protein sequence ID" value="MBW8724523.1"/>
    <property type="molecule type" value="Genomic_DNA"/>
</dbReference>
<name>A0A952KC63_9PROT</name>
<feature type="transmembrane region" description="Helical" evidence="2">
    <location>
        <begin position="168"/>
        <end position="186"/>
    </location>
</feature>
<dbReference type="PIRSF" id="PIRSF026166">
    <property type="entry name" value="UCP026166"/>
    <property type="match status" value="1"/>
</dbReference>
<feature type="transmembrane region" description="Helical" evidence="2">
    <location>
        <begin position="71"/>
        <end position="90"/>
    </location>
</feature>
<dbReference type="Gene3D" id="1.20.1530.20">
    <property type="match status" value="1"/>
</dbReference>
<feature type="transmembrane region" description="Helical" evidence="2">
    <location>
        <begin position="134"/>
        <end position="156"/>
    </location>
</feature>
<feature type="transmembrane region" description="Helical" evidence="2">
    <location>
        <begin position="295"/>
        <end position="317"/>
    </location>
</feature>
<feature type="region of interest" description="Disordered" evidence="1">
    <location>
        <begin position="329"/>
        <end position="352"/>
    </location>
</feature>
<reference evidence="3" key="1">
    <citation type="submission" date="2020-06" db="EMBL/GenBank/DDBJ databases">
        <title>Stable isotope informed genome-resolved metagenomics uncovers potential trophic interactions in rhizosphere soil.</title>
        <authorList>
            <person name="Starr E.P."/>
            <person name="Shi S."/>
            <person name="Blazewicz S.J."/>
            <person name="Koch B.J."/>
            <person name="Probst A.J."/>
            <person name="Hungate B.A."/>
            <person name="Pett-Ridge J."/>
            <person name="Firestone M.K."/>
            <person name="Banfield J.F."/>
        </authorList>
    </citation>
    <scope>NUCLEOTIDE SEQUENCE</scope>
    <source>
        <strain evidence="3">YM_69_17</strain>
    </source>
</reference>
<dbReference type="PANTHER" id="PTHR18640">
    <property type="entry name" value="SOLUTE CARRIER FAMILY 10 MEMBER 7"/>
    <property type="match status" value="1"/>
</dbReference>
<dbReference type="Proteomes" id="UP000700706">
    <property type="component" value="Unassembled WGS sequence"/>
</dbReference>
<evidence type="ECO:0000313" key="3">
    <source>
        <dbReference type="EMBL" id="MBW8724523.1"/>
    </source>
</evidence>
<evidence type="ECO:0000313" key="4">
    <source>
        <dbReference type="Proteomes" id="UP000700706"/>
    </source>
</evidence>
<sequence length="352" mass="37679">MSKTRRAKPDWFMIALPLVALAACLWPAPGVTGGPLHWDWISTYGVSVVFFLYGLTLAPEKMRAGASHWRLHLLATAGTFILFPALVLGAGAIGEDWIQPDLLLGFFFLAVLPSTISSSVAMTSLARGNLPASIFNATLSSLIGVLITPLLMAWYTHSQGAPMPLGPVLLKVALLVVLPIVLGQLVRPLLAAWANRHYARIKMADRVIILAIVYGSFADSMASGIWSQQDPIVLVEIVVGVVLLFGIAFSVMWGVCRLVGFDLPDTIAATFCGSKKSLATGVPLARLMFGATPQLGLVLAPVMLFHFFQLMAVSVIAGRLAARPMTDAEAHAARKTEKEKDKPARGQTAKAA</sequence>
<dbReference type="InterPro" id="IPR016833">
    <property type="entry name" value="Put_Na-Bile_cotransptr"/>
</dbReference>
<evidence type="ECO:0000256" key="1">
    <source>
        <dbReference type="SAM" id="MobiDB-lite"/>
    </source>
</evidence>
<dbReference type="InterPro" id="IPR038770">
    <property type="entry name" value="Na+/solute_symporter_sf"/>
</dbReference>
<keyword evidence="2" id="KW-0472">Membrane</keyword>
<keyword evidence="2" id="KW-1133">Transmembrane helix</keyword>
<dbReference type="PROSITE" id="PS51257">
    <property type="entry name" value="PROKAR_LIPOPROTEIN"/>
    <property type="match status" value="1"/>
</dbReference>
<evidence type="ECO:0000256" key="2">
    <source>
        <dbReference type="SAM" id="Phobius"/>
    </source>
</evidence>
<dbReference type="Pfam" id="PF13593">
    <property type="entry name" value="SBF_like"/>
    <property type="match status" value="1"/>
</dbReference>
<feature type="transmembrane region" description="Helical" evidence="2">
    <location>
        <begin position="40"/>
        <end position="59"/>
    </location>
</feature>